<keyword evidence="2" id="KW-1003">Cell membrane</keyword>
<feature type="transmembrane region" description="Helical" evidence="6">
    <location>
        <begin position="177"/>
        <end position="199"/>
    </location>
</feature>
<dbReference type="InterPro" id="IPR001851">
    <property type="entry name" value="ABC_transp_permease"/>
</dbReference>
<keyword evidence="3 6" id="KW-0812">Transmembrane</keyword>
<dbReference type="AlphaFoldDB" id="A0A963Z0U6"/>
<dbReference type="RefSeq" id="WP_227306393.1">
    <property type="nucleotide sequence ID" value="NZ_JAESVA010000002.1"/>
</dbReference>
<protein>
    <submittedName>
        <fullName evidence="7">ABC transporter permease</fullName>
    </submittedName>
</protein>
<evidence type="ECO:0000256" key="5">
    <source>
        <dbReference type="ARBA" id="ARBA00023136"/>
    </source>
</evidence>
<feature type="transmembrane region" description="Helical" evidence="6">
    <location>
        <begin position="28"/>
        <end position="49"/>
    </location>
</feature>
<sequence length="348" mass="36583">MSTHLSSPPSPAGRRTASWPQITQVEGLPIILVFLVLVGLFIVTAPEVFLHWPIYLSFLTTVPPMLVLAIGLTLVVAAGEIDLSFPSTLAFSGFLFSVCESSLGNPWLGLIAALAGGALIGLVNGLLVACIGVPSIIITIGTQFFWAGAASILSGGQSDALQELDGSAIYDVFAGNLFGFLPMQSLWAVGLAVFMWFILNRHRFGEHILFIGDNRQVARVAGINVMRETVKLFVLMGVLGGFAAVLLTVENLNYFSTQGQGYLLPALAGVFIGGTSVFGGTATIVGTFFGTFIIGMLEAGIVATGIAGFWVQAIEGIVFVAAVTLHLLMESPGKLRQLRALAGLGGRP</sequence>
<keyword evidence="8" id="KW-1185">Reference proteome</keyword>
<dbReference type="Proteomes" id="UP000721844">
    <property type="component" value="Unassembled WGS sequence"/>
</dbReference>
<evidence type="ECO:0000313" key="7">
    <source>
        <dbReference type="EMBL" id="MCB8879773.1"/>
    </source>
</evidence>
<feature type="transmembrane region" description="Helical" evidence="6">
    <location>
        <begin position="261"/>
        <end position="278"/>
    </location>
</feature>
<evidence type="ECO:0000256" key="6">
    <source>
        <dbReference type="SAM" id="Phobius"/>
    </source>
</evidence>
<dbReference type="GO" id="GO:0005886">
    <property type="term" value="C:plasma membrane"/>
    <property type="evidence" value="ECO:0007669"/>
    <property type="project" value="UniProtKB-SubCell"/>
</dbReference>
<dbReference type="CDD" id="cd06579">
    <property type="entry name" value="TM_PBP1_transp_AraH_like"/>
    <property type="match status" value="1"/>
</dbReference>
<evidence type="ECO:0000256" key="4">
    <source>
        <dbReference type="ARBA" id="ARBA00022989"/>
    </source>
</evidence>
<proteinExistence type="predicted"/>
<gene>
    <name evidence="7" type="ORF">ACELLULO517_05970</name>
</gene>
<dbReference type="EMBL" id="JAESVA010000002">
    <property type="protein sequence ID" value="MCB8879773.1"/>
    <property type="molecule type" value="Genomic_DNA"/>
</dbReference>
<feature type="transmembrane region" description="Helical" evidence="6">
    <location>
        <begin position="107"/>
        <end position="129"/>
    </location>
</feature>
<evidence type="ECO:0000256" key="2">
    <source>
        <dbReference type="ARBA" id="ARBA00022475"/>
    </source>
</evidence>
<dbReference type="PANTHER" id="PTHR32196:SF72">
    <property type="entry name" value="RIBOSE IMPORT PERMEASE PROTEIN RBSC"/>
    <property type="match status" value="1"/>
</dbReference>
<name>A0A963Z0U6_9PROT</name>
<feature type="transmembrane region" description="Helical" evidence="6">
    <location>
        <begin position="56"/>
        <end position="79"/>
    </location>
</feature>
<dbReference type="GO" id="GO:0022857">
    <property type="term" value="F:transmembrane transporter activity"/>
    <property type="evidence" value="ECO:0007669"/>
    <property type="project" value="InterPro"/>
</dbReference>
<evidence type="ECO:0000256" key="1">
    <source>
        <dbReference type="ARBA" id="ARBA00004651"/>
    </source>
</evidence>
<feature type="transmembrane region" description="Helical" evidence="6">
    <location>
        <begin position="136"/>
        <end position="157"/>
    </location>
</feature>
<comment type="subcellular location">
    <subcellularLocation>
        <location evidence="1">Cell membrane</location>
        <topology evidence="1">Multi-pass membrane protein</topology>
    </subcellularLocation>
</comment>
<dbReference type="PANTHER" id="PTHR32196">
    <property type="entry name" value="ABC TRANSPORTER PERMEASE PROTEIN YPHD-RELATED-RELATED"/>
    <property type="match status" value="1"/>
</dbReference>
<keyword evidence="4 6" id="KW-1133">Transmembrane helix</keyword>
<feature type="transmembrane region" description="Helical" evidence="6">
    <location>
        <begin position="309"/>
        <end position="329"/>
    </location>
</feature>
<comment type="caution">
    <text evidence="7">The sequence shown here is derived from an EMBL/GenBank/DDBJ whole genome shotgun (WGS) entry which is preliminary data.</text>
</comment>
<evidence type="ECO:0000256" key="3">
    <source>
        <dbReference type="ARBA" id="ARBA00022692"/>
    </source>
</evidence>
<accession>A0A963Z0U6</accession>
<organism evidence="7 8">
    <name type="scientific">Acidisoma cellulosilyticum</name>
    <dbReference type="NCBI Taxonomy" id="2802395"/>
    <lineage>
        <taxon>Bacteria</taxon>
        <taxon>Pseudomonadati</taxon>
        <taxon>Pseudomonadota</taxon>
        <taxon>Alphaproteobacteria</taxon>
        <taxon>Acetobacterales</taxon>
        <taxon>Acidocellaceae</taxon>
        <taxon>Acidisoma</taxon>
    </lineage>
</organism>
<keyword evidence="5 6" id="KW-0472">Membrane</keyword>
<evidence type="ECO:0000313" key="8">
    <source>
        <dbReference type="Proteomes" id="UP000721844"/>
    </source>
</evidence>
<feature type="transmembrane region" description="Helical" evidence="6">
    <location>
        <begin position="232"/>
        <end position="249"/>
    </location>
</feature>
<dbReference type="Pfam" id="PF02653">
    <property type="entry name" value="BPD_transp_2"/>
    <property type="match status" value="1"/>
</dbReference>
<reference evidence="7 8" key="1">
    <citation type="journal article" date="2021" name="Microorganisms">
        <title>Acidisoma silvae sp. nov. and Acidisomacellulosilytica sp. nov., Two Acidophilic Bacteria Isolated from Decaying Wood, Hydrolyzing Cellulose and Producing Poly-3-hydroxybutyrate.</title>
        <authorList>
            <person name="Mieszkin S."/>
            <person name="Pouder E."/>
            <person name="Uroz S."/>
            <person name="Simon-Colin C."/>
            <person name="Alain K."/>
        </authorList>
    </citation>
    <scope>NUCLEOTIDE SEQUENCE [LARGE SCALE GENOMIC DNA]</scope>
    <source>
        <strain evidence="7 8">HW T5.17</strain>
    </source>
</reference>